<comment type="similarity">
    <text evidence="2">Belongs to the tyrosinase family.</text>
</comment>
<dbReference type="GO" id="GO:0004503">
    <property type="term" value="F:tyrosinase activity"/>
    <property type="evidence" value="ECO:0007669"/>
    <property type="project" value="UniProtKB-EC"/>
</dbReference>
<evidence type="ECO:0000313" key="13">
    <source>
        <dbReference type="EMBL" id="KAF9630944.1"/>
    </source>
</evidence>
<sequence length="627" mass="70670">MASITDFQAKGIVAGLASAPDAKPLPRYEIDDLMAKHPDTFNLFLLALERLQDENEGKKKNKWMSYFEVAGIHGLPTRPWDGVVDVNKVKTASGGTSIGYCAHKNILFPTWHRPYLAMMEQTIYATMQEIAAGFTDPKYRTAAQTFRLPYWDYFRARERKDTGLTGFRAGKQTSFPYGFGLPAVLRSKKLMVYRPKTNETTPVEMDNPLMTFNFPKTDGLTSTEWNRWQRFSHQHTVRHPVEPKREKDDFDDLDSVLNWGREPGLTYMLNMMRFPAYAKYENFARASVLGLMKDPTSGSLENFHDFYHGLIGGEGHMSVPELAAFDPVFWLHHCNVDRILAVWQATHDEYISTTGQLNASTPLYPFRKPNPKGDAGFWDSGSIRKTETLGYTYPDLQGSTDRKSILESFYDKYDWSTQRQKGSKGTGIPTGMEPVDLESVPVFINNSSFSPAPSLAVKNIQPMRMEMEQQVGGGNGGHIERMSDPKHIPSFPRGDDILKNEPQGTRLELQWFIDSEVLKDALNGTFTIYFFVGPVREIDTNPTKWKLDPILAGVNHVLTATEETCDNCAQQSADGMKVSGTSAITPILLDYVEVGELQSLSPEHVEPFLKKNLSWRVANASLSLLSP</sequence>
<dbReference type="InterPro" id="IPR002227">
    <property type="entry name" value="Tyrosinase_Cu-bd"/>
</dbReference>
<keyword evidence="5" id="KW-0560">Oxidoreductase</keyword>
<accession>A0A8H7IRY9</accession>
<comment type="caution">
    <text evidence="13">The sequence shown here is derived from an EMBL/GenBank/DDBJ whole genome shotgun (WGS) entry which is preliminary data.</text>
</comment>
<keyword evidence="7" id="KW-0503">Monooxygenase</keyword>
<dbReference type="InterPro" id="IPR008922">
    <property type="entry name" value="Di-copper_centre_dom_sf"/>
</dbReference>
<keyword evidence="8" id="KW-0470">Melanin biosynthesis</keyword>
<gene>
    <name evidence="13" type="ORF">BFW01_g1815</name>
</gene>
<dbReference type="GO" id="GO:0042438">
    <property type="term" value="P:melanin biosynthetic process"/>
    <property type="evidence" value="ECO:0007669"/>
    <property type="project" value="UniProtKB-KW"/>
</dbReference>
<dbReference type="GO" id="GO:0046872">
    <property type="term" value="F:metal ion binding"/>
    <property type="evidence" value="ECO:0007669"/>
    <property type="project" value="UniProtKB-KW"/>
</dbReference>
<dbReference type="EMBL" id="MDYX01000046">
    <property type="protein sequence ID" value="KAF9630944.1"/>
    <property type="molecule type" value="Genomic_DNA"/>
</dbReference>
<organism evidence="13 14">
    <name type="scientific">Lasiodiplodia theobromae</name>
    <dbReference type="NCBI Taxonomy" id="45133"/>
    <lineage>
        <taxon>Eukaryota</taxon>
        <taxon>Fungi</taxon>
        <taxon>Dikarya</taxon>
        <taxon>Ascomycota</taxon>
        <taxon>Pezizomycotina</taxon>
        <taxon>Dothideomycetes</taxon>
        <taxon>Dothideomycetes incertae sedis</taxon>
        <taxon>Botryosphaeriales</taxon>
        <taxon>Botryosphaeriaceae</taxon>
        <taxon>Lasiodiplodia</taxon>
    </lineage>
</organism>
<dbReference type="InterPro" id="IPR050316">
    <property type="entry name" value="Tyrosinase/Hemocyanin"/>
</dbReference>
<dbReference type="Gene3D" id="2.60.310.20">
    <property type="match status" value="1"/>
</dbReference>
<dbReference type="PANTHER" id="PTHR11474:SF76">
    <property type="entry name" value="SHKT DOMAIN-CONTAINING PROTEIN"/>
    <property type="match status" value="1"/>
</dbReference>
<reference evidence="13" key="1">
    <citation type="submission" date="2016-08" db="EMBL/GenBank/DDBJ databases">
        <authorList>
            <person name="Yan J."/>
        </authorList>
    </citation>
    <scope>NUCLEOTIDE SEQUENCE</scope>
    <source>
        <strain evidence="13">CSS-01s</strain>
    </source>
</reference>
<evidence type="ECO:0000259" key="12">
    <source>
        <dbReference type="PROSITE" id="PS00498"/>
    </source>
</evidence>
<dbReference type="Proteomes" id="UP000627934">
    <property type="component" value="Unassembled WGS sequence"/>
</dbReference>
<dbReference type="Pfam" id="PF18132">
    <property type="entry name" value="Tyrosinase_C"/>
    <property type="match status" value="1"/>
</dbReference>
<dbReference type="PROSITE" id="PS00497">
    <property type="entry name" value="TYROSINASE_1"/>
    <property type="match status" value="1"/>
</dbReference>
<feature type="domain" description="Tyrosinase copper-binding" evidence="12">
    <location>
        <begin position="326"/>
        <end position="337"/>
    </location>
</feature>
<evidence type="ECO:0000256" key="1">
    <source>
        <dbReference type="ARBA" id="ARBA00001973"/>
    </source>
</evidence>
<proteinExistence type="inferred from homology"/>
<dbReference type="SUPFAM" id="SSF48056">
    <property type="entry name" value="Di-copper centre-containing domain"/>
    <property type="match status" value="1"/>
</dbReference>
<evidence type="ECO:0000256" key="7">
    <source>
        <dbReference type="ARBA" id="ARBA00023033"/>
    </source>
</evidence>
<feature type="domain" description="Tyrosinase copper-binding" evidence="11">
    <location>
        <begin position="103"/>
        <end position="120"/>
    </location>
</feature>
<dbReference type="Gene3D" id="1.10.1280.10">
    <property type="entry name" value="Di-copper center containing domain from catechol oxidase"/>
    <property type="match status" value="1"/>
</dbReference>
<name>A0A8H7IRY9_9PEZI</name>
<dbReference type="Pfam" id="PF00264">
    <property type="entry name" value="Tyrosinase"/>
    <property type="match status" value="1"/>
</dbReference>
<dbReference type="PROSITE" id="PS00498">
    <property type="entry name" value="TYROSINASE_2"/>
    <property type="match status" value="1"/>
</dbReference>
<evidence type="ECO:0000256" key="10">
    <source>
        <dbReference type="ARBA" id="ARBA00048881"/>
    </source>
</evidence>
<comment type="cofactor">
    <cofactor evidence="1">
        <name>Cu(2+)</name>
        <dbReference type="ChEBI" id="CHEBI:29036"/>
    </cofactor>
</comment>
<evidence type="ECO:0000256" key="6">
    <source>
        <dbReference type="ARBA" id="ARBA00023008"/>
    </source>
</evidence>
<comment type="catalytic activity">
    <reaction evidence="9">
        <text>2 L-dopa + O2 = 2 L-dopaquinone + 2 H2O</text>
        <dbReference type="Rhea" id="RHEA:34287"/>
        <dbReference type="ChEBI" id="CHEBI:15377"/>
        <dbReference type="ChEBI" id="CHEBI:15379"/>
        <dbReference type="ChEBI" id="CHEBI:57504"/>
        <dbReference type="ChEBI" id="CHEBI:57924"/>
        <dbReference type="EC" id="1.14.18.1"/>
    </reaction>
</comment>
<dbReference type="PRINTS" id="PR00092">
    <property type="entry name" value="TYROSINASE"/>
</dbReference>
<dbReference type="PANTHER" id="PTHR11474">
    <property type="entry name" value="TYROSINASE FAMILY MEMBER"/>
    <property type="match status" value="1"/>
</dbReference>
<comment type="catalytic activity">
    <reaction evidence="10">
        <text>L-tyrosine + O2 = L-dopaquinone + H2O</text>
        <dbReference type="Rhea" id="RHEA:18117"/>
        <dbReference type="ChEBI" id="CHEBI:15377"/>
        <dbReference type="ChEBI" id="CHEBI:15379"/>
        <dbReference type="ChEBI" id="CHEBI:57924"/>
        <dbReference type="ChEBI" id="CHEBI:58315"/>
        <dbReference type="EC" id="1.14.18.1"/>
    </reaction>
</comment>
<protein>
    <recommendedName>
        <fullName evidence="3">tyrosinase</fullName>
        <ecNumber evidence="3">1.14.18.1</ecNumber>
    </recommendedName>
</protein>
<evidence type="ECO:0000256" key="8">
    <source>
        <dbReference type="ARBA" id="ARBA00023101"/>
    </source>
</evidence>
<evidence type="ECO:0000256" key="9">
    <source>
        <dbReference type="ARBA" id="ARBA00048233"/>
    </source>
</evidence>
<evidence type="ECO:0000256" key="4">
    <source>
        <dbReference type="ARBA" id="ARBA00022723"/>
    </source>
</evidence>
<evidence type="ECO:0000256" key="2">
    <source>
        <dbReference type="ARBA" id="ARBA00009928"/>
    </source>
</evidence>
<evidence type="ECO:0000259" key="11">
    <source>
        <dbReference type="PROSITE" id="PS00497"/>
    </source>
</evidence>
<reference evidence="13" key="2">
    <citation type="journal article" date="2018" name="DNA Res.">
        <title>Comparative genome and transcriptome analyses reveal adaptations to opportunistic infections in woody plant degrading pathogens of Botryosphaeriaceae.</title>
        <authorList>
            <person name="Yan J.Y."/>
            <person name="Zhao W.S."/>
            <person name="Chen Z."/>
            <person name="Xing Q.K."/>
            <person name="Zhang W."/>
            <person name="Chethana K.W.T."/>
            <person name="Xue M.F."/>
            <person name="Xu J.P."/>
            <person name="Phillips A.J.L."/>
            <person name="Wang Y."/>
            <person name="Liu J.H."/>
            <person name="Liu M."/>
            <person name="Zhou Y."/>
            <person name="Jayawardena R.S."/>
            <person name="Manawasinghe I.S."/>
            <person name="Huang J.B."/>
            <person name="Qiao G.H."/>
            <person name="Fu C.Y."/>
            <person name="Guo F.F."/>
            <person name="Dissanayake A.J."/>
            <person name="Peng Y.L."/>
            <person name="Hyde K.D."/>
            <person name="Li X.H."/>
        </authorList>
    </citation>
    <scope>NUCLEOTIDE SEQUENCE</scope>
    <source>
        <strain evidence="13">CSS-01s</strain>
    </source>
</reference>
<dbReference type="InterPro" id="IPR041640">
    <property type="entry name" value="Tyrosinase_C"/>
</dbReference>
<evidence type="ECO:0000256" key="3">
    <source>
        <dbReference type="ARBA" id="ARBA00011906"/>
    </source>
</evidence>
<evidence type="ECO:0000256" key="5">
    <source>
        <dbReference type="ARBA" id="ARBA00023002"/>
    </source>
</evidence>
<keyword evidence="4" id="KW-0479">Metal-binding</keyword>
<keyword evidence="6" id="KW-0186">Copper</keyword>
<dbReference type="EC" id="1.14.18.1" evidence="3"/>
<dbReference type="AlphaFoldDB" id="A0A8H7IRY9"/>
<evidence type="ECO:0000313" key="14">
    <source>
        <dbReference type="Proteomes" id="UP000627934"/>
    </source>
</evidence>